<dbReference type="EMBL" id="KZ819288">
    <property type="protein sequence ID" value="PWN99378.1"/>
    <property type="molecule type" value="Genomic_DNA"/>
</dbReference>
<accession>A0A316ZEA6</accession>
<evidence type="ECO:0000313" key="3">
    <source>
        <dbReference type="Proteomes" id="UP000245946"/>
    </source>
</evidence>
<dbReference type="GeneID" id="37267129"/>
<gene>
    <name evidence="2" type="ORF">FA09DRAFT_229250</name>
</gene>
<organism evidence="2 3">
    <name type="scientific">Tilletiopsis washingtonensis</name>
    <dbReference type="NCBI Taxonomy" id="58919"/>
    <lineage>
        <taxon>Eukaryota</taxon>
        <taxon>Fungi</taxon>
        <taxon>Dikarya</taxon>
        <taxon>Basidiomycota</taxon>
        <taxon>Ustilaginomycotina</taxon>
        <taxon>Exobasidiomycetes</taxon>
        <taxon>Entylomatales</taxon>
        <taxon>Entylomatales incertae sedis</taxon>
        <taxon>Tilletiopsis</taxon>
    </lineage>
</organism>
<evidence type="ECO:0000313" key="2">
    <source>
        <dbReference type="EMBL" id="PWN99378.1"/>
    </source>
</evidence>
<name>A0A316ZEA6_9BASI</name>
<sequence length="120" mass="13338">MPGPPPPRTPSLVTSRYTHRTPCSSSPSSSRFLALSRALSQRLCHLLPPRAPHPRRPSRPAPPPRLIFRAAPHSSDRRAFSHRPLVIVPLHHHPSRLCSRRSARPLAVCLSLASSKASYR</sequence>
<evidence type="ECO:0000256" key="1">
    <source>
        <dbReference type="SAM" id="MobiDB-lite"/>
    </source>
</evidence>
<proteinExistence type="predicted"/>
<keyword evidence="3" id="KW-1185">Reference proteome</keyword>
<dbReference type="AlphaFoldDB" id="A0A316ZEA6"/>
<dbReference type="Proteomes" id="UP000245946">
    <property type="component" value="Unassembled WGS sequence"/>
</dbReference>
<protein>
    <submittedName>
        <fullName evidence="2">Uncharacterized protein</fullName>
    </submittedName>
</protein>
<dbReference type="RefSeq" id="XP_025599657.1">
    <property type="nucleotide sequence ID" value="XM_025739583.1"/>
</dbReference>
<feature type="region of interest" description="Disordered" evidence="1">
    <location>
        <begin position="1"/>
        <end position="29"/>
    </location>
</feature>
<reference evidence="2 3" key="1">
    <citation type="journal article" date="2018" name="Mol. Biol. Evol.">
        <title>Broad Genomic Sampling Reveals a Smut Pathogenic Ancestry of the Fungal Clade Ustilaginomycotina.</title>
        <authorList>
            <person name="Kijpornyongpan T."/>
            <person name="Mondo S.J."/>
            <person name="Barry K."/>
            <person name="Sandor L."/>
            <person name="Lee J."/>
            <person name="Lipzen A."/>
            <person name="Pangilinan J."/>
            <person name="LaButti K."/>
            <person name="Hainaut M."/>
            <person name="Henrissat B."/>
            <person name="Grigoriev I.V."/>
            <person name="Spatafora J.W."/>
            <person name="Aime M.C."/>
        </authorList>
    </citation>
    <scope>NUCLEOTIDE SEQUENCE [LARGE SCALE GENOMIC DNA]</scope>
    <source>
        <strain evidence="2 3">MCA 4186</strain>
    </source>
</reference>